<gene>
    <name evidence="1" type="ORF">L1987_08276</name>
</gene>
<keyword evidence="2" id="KW-1185">Reference proteome</keyword>
<reference evidence="2" key="1">
    <citation type="journal article" date="2022" name="Mol. Ecol. Resour.">
        <title>The genomes of chicory, endive, great burdock and yacon provide insights into Asteraceae palaeo-polyploidization history and plant inulin production.</title>
        <authorList>
            <person name="Fan W."/>
            <person name="Wang S."/>
            <person name="Wang H."/>
            <person name="Wang A."/>
            <person name="Jiang F."/>
            <person name="Liu H."/>
            <person name="Zhao H."/>
            <person name="Xu D."/>
            <person name="Zhang Y."/>
        </authorList>
    </citation>
    <scope>NUCLEOTIDE SEQUENCE [LARGE SCALE GENOMIC DNA]</scope>
    <source>
        <strain evidence="2">cv. Yunnan</strain>
    </source>
</reference>
<sequence length="137" mass="16327">MVIGKRKMRKTMGNRNPFPPKLENGTEVDLFDLYMSVQKEGGNRKTSRENKWALLAVELGFNWDVGSNLRIIYVKYLDLLEWYYEVMTKKMHMDEEDDLQKEEIDPKNDEDESLEDYIRVDEEVLEEEESLGQEVER</sequence>
<protein>
    <submittedName>
        <fullName evidence="1">Uncharacterized protein</fullName>
    </submittedName>
</protein>
<evidence type="ECO:0000313" key="1">
    <source>
        <dbReference type="EMBL" id="KAI3820728.1"/>
    </source>
</evidence>
<evidence type="ECO:0000313" key="2">
    <source>
        <dbReference type="Proteomes" id="UP001056120"/>
    </source>
</evidence>
<organism evidence="1 2">
    <name type="scientific">Smallanthus sonchifolius</name>
    <dbReference type="NCBI Taxonomy" id="185202"/>
    <lineage>
        <taxon>Eukaryota</taxon>
        <taxon>Viridiplantae</taxon>
        <taxon>Streptophyta</taxon>
        <taxon>Embryophyta</taxon>
        <taxon>Tracheophyta</taxon>
        <taxon>Spermatophyta</taxon>
        <taxon>Magnoliopsida</taxon>
        <taxon>eudicotyledons</taxon>
        <taxon>Gunneridae</taxon>
        <taxon>Pentapetalae</taxon>
        <taxon>asterids</taxon>
        <taxon>campanulids</taxon>
        <taxon>Asterales</taxon>
        <taxon>Asteraceae</taxon>
        <taxon>Asteroideae</taxon>
        <taxon>Heliantheae alliance</taxon>
        <taxon>Millerieae</taxon>
        <taxon>Smallanthus</taxon>
    </lineage>
</organism>
<comment type="caution">
    <text evidence="1">The sequence shown here is derived from an EMBL/GenBank/DDBJ whole genome shotgun (WGS) entry which is preliminary data.</text>
</comment>
<accession>A0ACB9JM24</accession>
<proteinExistence type="predicted"/>
<dbReference type="EMBL" id="CM042020">
    <property type="protein sequence ID" value="KAI3820728.1"/>
    <property type="molecule type" value="Genomic_DNA"/>
</dbReference>
<dbReference type="Proteomes" id="UP001056120">
    <property type="component" value="Linkage Group LG03"/>
</dbReference>
<reference evidence="1 2" key="2">
    <citation type="journal article" date="2022" name="Mol. Ecol. Resour.">
        <title>The genomes of chicory, endive, great burdock and yacon provide insights into Asteraceae paleo-polyploidization history and plant inulin production.</title>
        <authorList>
            <person name="Fan W."/>
            <person name="Wang S."/>
            <person name="Wang H."/>
            <person name="Wang A."/>
            <person name="Jiang F."/>
            <person name="Liu H."/>
            <person name="Zhao H."/>
            <person name="Xu D."/>
            <person name="Zhang Y."/>
        </authorList>
    </citation>
    <scope>NUCLEOTIDE SEQUENCE [LARGE SCALE GENOMIC DNA]</scope>
    <source>
        <strain evidence="2">cv. Yunnan</strain>
        <tissue evidence="1">Leaves</tissue>
    </source>
</reference>
<name>A0ACB9JM24_9ASTR</name>